<dbReference type="InterPro" id="IPR036249">
    <property type="entry name" value="Thioredoxin-like_sf"/>
</dbReference>
<gene>
    <name evidence="4" type="ORF">GCM10007100_08140</name>
</gene>
<keyword evidence="3" id="KW-0472">Membrane</keyword>
<feature type="binding site" evidence="2">
    <location>
        <position position="92"/>
    </location>
    <ligand>
        <name>Cu cation</name>
        <dbReference type="ChEBI" id="CHEBI:23378"/>
    </ligand>
</feature>
<dbReference type="GO" id="GO:0046872">
    <property type="term" value="F:metal ion binding"/>
    <property type="evidence" value="ECO:0007669"/>
    <property type="project" value="UniProtKB-KW"/>
</dbReference>
<keyword evidence="3" id="KW-1133">Transmembrane helix</keyword>
<organism evidence="4 5">
    <name type="scientific">Roseibacillus persicicus</name>
    <dbReference type="NCBI Taxonomy" id="454148"/>
    <lineage>
        <taxon>Bacteria</taxon>
        <taxon>Pseudomonadati</taxon>
        <taxon>Verrucomicrobiota</taxon>
        <taxon>Verrucomicrobiia</taxon>
        <taxon>Verrucomicrobiales</taxon>
        <taxon>Verrucomicrobiaceae</taxon>
        <taxon>Roseibacillus</taxon>
    </lineage>
</organism>
<keyword evidence="3" id="KW-0812">Transmembrane</keyword>
<comment type="caution">
    <text evidence="4">The sequence shown here is derived from an EMBL/GenBank/DDBJ whole genome shotgun (WGS) entry which is preliminary data.</text>
</comment>
<reference evidence="4" key="2">
    <citation type="submission" date="2020-09" db="EMBL/GenBank/DDBJ databases">
        <authorList>
            <person name="Sun Q."/>
            <person name="Kim S."/>
        </authorList>
    </citation>
    <scope>NUCLEOTIDE SEQUENCE</scope>
    <source>
        <strain evidence="4">KCTC 12988</strain>
    </source>
</reference>
<dbReference type="InterPro" id="IPR003782">
    <property type="entry name" value="SCO1/SenC"/>
</dbReference>
<dbReference type="Pfam" id="PF02630">
    <property type="entry name" value="SCO1-SenC"/>
    <property type="match status" value="1"/>
</dbReference>
<evidence type="ECO:0000313" key="4">
    <source>
        <dbReference type="EMBL" id="GHC45249.1"/>
    </source>
</evidence>
<keyword evidence="5" id="KW-1185">Reference proteome</keyword>
<evidence type="ECO:0000313" key="5">
    <source>
        <dbReference type="Proteomes" id="UP000644507"/>
    </source>
</evidence>
<evidence type="ECO:0000256" key="1">
    <source>
        <dbReference type="ARBA" id="ARBA00010996"/>
    </source>
</evidence>
<dbReference type="EMBL" id="BMXI01000003">
    <property type="protein sequence ID" value="GHC45249.1"/>
    <property type="molecule type" value="Genomic_DNA"/>
</dbReference>
<dbReference type="Proteomes" id="UP000644507">
    <property type="component" value="Unassembled WGS sequence"/>
</dbReference>
<dbReference type="AlphaFoldDB" id="A0A918TG34"/>
<proteinExistence type="inferred from homology"/>
<dbReference type="PANTHER" id="PTHR12151">
    <property type="entry name" value="ELECTRON TRANSPORT PROTIN SCO1/SENC FAMILY MEMBER"/>
    <property type="match status" value="1"/>
</dbReference>
<dbReference type="SUPFAM" id="SSF52833">
    <property type="entry name" value="Thioredoxin-like"/>
    <property type="match status" value="1"/>
</dbReference>
<evidence type="ECO:0000256" key="3">
    <source>
        <dbReference type="SAM" id="Phobius"/>
    </source>
</evidence>
<dbReference type="PANTHER" id="PTHR12151:SF25">
    <property type="entry name" value="LINALOOL DEHYDRATASE_ISOMERASE DOMAIN-CONTAINING PROTEIN"/>
    <property type="match status" value="1"/>
</dbReference>
<feature type="transmembrane region" description="Helical" evidence="3">
    <location>
        <begin position="7"/>
        <end position="28"/>
    </location>
</feature>
<reference evidence="4" key="1">
    <citation type="journal article" date="2014" name="Int. J. Syst. Evol. Microbiol.">
        <title>Complete genome sequence of Corynebacterium casei LMG S-19264T (=DSM 44701T), isolated from a smear-ripened cheese.</title>
        <authorList>
            <consortium name="US DOE Joint Genome Institute (JGI-PGF)"/>
            <person name="Walter F."/>
            <person name="Albersmeier A."/>
            <person name="Kalinowski J."/>
            <person name="Ruckert C."/>
        </authorList>
    </citation>
    <scope>NUCLEOTIDE SEQUENCE</scope>
    <source>
        <strain evidence="4">KCTC 12988</strain>
    </source>
</reference>
<dbReference type="RefSeq" id="WP_189567606.1">
    <property type="nucleotide sequence ID" value="NZ_BMXI01000003.1"/>
</dbReference>
<evidence type="ECO:0000256" key="2">
    <source>
        <dbReference type="PIRSR" id="PIRSR603782-1"/>
    </source>
</evidence>
<protein>
    <recommendedName>
        <fullName evidence="6">Thioredoxin domain-containing protein</fullName>
    </recommendedName>
</protein>
<name>A0A918TG34_9BACT</name>
<keyword evidence="2" id="KW-0479">Metal-binding</keyword>
<comment type="similarity">
    <text evidence="1">Belongs to the SCO1/2 family.</text>
</comment>
<evidence type="ECO:0008006" key="6">
    <source>
        <dbReference type="Google" id="ProtNLM"/>
    </source>
</evidence>
<sequence>MTDKTKIILMYAGTAVLAVALIGTFTWLRVAQENREKSAIEKRLAIDVGRAEKVEMARLEKDLTATNQAGEEVSISQLKDKVWVATQFFAECPNCAARNGDHLVDLYKKYQDNPDFQMVCVSVDPETDDVERLQEYAVNLGADISNWWFLTGDRETLHHYMEEEMKFLSVRERTNEDDIAREGRFAHDMGVAVFGKGLVMREKKDLLWAREQSPELYEHFEQQLTSAIDKALAE</sequence>
<dbReference type="Gene3D" id="3.40.30.10">
    <property type="entry name" value="Glutaredoxin"/>
    <property type="match status" value="1"/>
</dbReference>
<keyword evidence="2" id="KW-0186">Copper</keyword>
<accession>A0A918TG34</accession>